<sequence length="646" mass="72211">MHSIKCELGKRGRALVLYVLKTFDEDSTAVHPEAWGAKLFSRFGVVQGAGTAVFDQVDTVVVRMREDITEPRIHKQKGNITLIDVIGNTVRDGYSCAQARGLEFLSTRMNLSSTYKFAAFVHSGVHGPFHHRHSPFWLDVLAMGGQDVIDDTTPPMMVSPSLFVDSSNIVGMHSALLEHHAVYLASQCPSSIPSSNATTIPPAVWWLHSLVRGVTLRTPAWGQQYVADSFPNVAMPALTDMDIVCSAMFSKHSGPFSTAVDDERHNEHDFDERIVSLTKHQFSSPHSIGLLHTLLAQGPRPFTIDIDSQYGVVTKVGLRVPLAPPPSGNEVGRQRIAAVFFGLVKNVSPEHLAALRKHIADPLREIGDVDVFLHTFAMNDFRNPRNAGEGGRVPINQTASINAIQNVFENCTFTSKLDPPEVAHKFFGPTSSYLKYGGSWEEHSFLSVHYYLRQQFSLIRATELWTGNQYTTGGAAQNESFALPSREYDCVVFLRPDLIYSAFPKHALEAMCHRSSHHRTTQRDIVVPSVQYGGFHDRTAFGSPVAMLLYGLRGLRLREYVAARQPVHAETFLARYLCENDVTVHLAHWSSRRLRSGGEISDVADEHQRNDYYQHQIQNFGQRHRAHFNTALRRNGVLCVPRVVWA</sequence>
<accession>A0A0S4JAI1</accession>
<gene>
    <name evidence="1" type="ORF">BSAL_15115</name>
</gene>
<dbReference type="AlphaFoldDB" id="A0A0S4JAI1"/>
<keyword evidence="2" id="KW-1185">Reference proteome</keyword>
<name>A0A0S4JAI1_BODSA</name>
<reference evidence="2" key="1">
    <citation type="submission" date="2015-09" db="EMBL/GenBank/DDBJ databases">
        <authorList>
            <consortium name="Pathogen Informatics"/>
        </authorList>
    </citation>
    <scope>NUCLEOTIDE SEQUENCE [LARGE SCALE GENOMIC DNA]</scope>
    <source>
        <strain evidence="2">Lake Konstanz</strain>
    </source>
</reference>
<protein>
    <submittedName>
        <fullName evidence="1">Uncharacterized protein</fullName>
    </submittedName>
</protein>
<dbReference type="VEuPathDB" id="TriTrypDB:BSAL_15115"/>
<organism evidence="1 2">
    <name type="scientific">Bodo saltans</name>
    <name type="common">Flagellated protozoan</name>
    <dbReference type="NCBI Taxonomy" id="75058"/>
    <lineage>
        <taxon>Eukaryota</taxon>
        <taxon>Discoba</taxon>
        <taxon>Euglenozoa</taxon>
        <taxon>Kinetoplastea</taxon>
        <taxon>Metakinetoplastina</taxon>
        <taxon>Eubodonida</taxon>
        <taxon>Bodonidae</taxon>
        <taxon>Bodo</taxon>
    </lineage>
</organism>
<proteinExistence type="predicted"/>
<evidence type="ECO:0000313" key="1">
    <source>
        <dbReference type="EMBL" id="CUG88378.1"/>
    </source>
</evidence>
<dbReference type="Proteomes" id="UP000051952">
    <property type="component" value="Unassembled WGS sequence"/>
</dbReference>
<dbReference type="EMBL" id="CYKH01001635">
    <property type="protein sequence ID" value="CUG88378.1"/>
    <property type="molecule type" value="Genomic_DNA"/>
</dbReference>
<evidence type="ECO:0000313" key="2">
    <source>
        <dbReference type="Proteomes" id="UP000051952"/>
    </source>
</evidence>